<dbReference type="AlphaFoldDB" id="A0A4R2HVN0"/>
<sequence length="274" mass="30352">MVDGVRFTYHVHGTGPVCLVYPGGPGFDWRYLRLPMLEEHLTTVYVEPPGSGNSGLLSDGDYSIERYASFADHLARHLGESKVFLLGHSHGAFVALQTALDFPDRLAGIIVYGGTAFYGPELFDQAYRNIEAWVAGRSPGDPLSEQIVQAWHDDPPEPEAHMDAFRRLLPMYFKDYAAIETRLTDWRTALEITLDPNRQEEHWDIRDRLGEIVVPTLVLGGVADFITPLNSAQELADGIPGSELVVLAGSGHLGHLEEPDAFRNSVVGFVRRVS</sequence>
<dbReference type="SUPFAM" id="SSF53474">
    <property type="entry name" value="alpha/beta-Hydrolases"/>
    <property type="match status" value="1"/>
</dbReference>
<proteinExistence type="predicted"/>
<comment type="caution">
    <text evidence="2">The sequence shown here is derived from an EMBL/GenBank/DDBJ whole genome shotgun (WGS) entry which is preliminary data.</text>
</comment>
<dbReference type="EMBL" id="SLWN01000002">
    <property type="protein sequence ID" value="TCO34658.1"/>
    <property type="molecule type" value="Genomic_DNA"/>
</dbReference>
<dbReference type="GO" id="GO:0016020">
    <property type="term" value="C:membrane"/>
    <property type="evidence" value="ECO:0007669"/>
    <property type="project" value="TreeGrafter"/>
</dbReference>
<dbReference type="PANTHER" id="PTHR43798:SF33">
    <property type="entry name" value="HYDROLASE, PUTATIVE (AFU_ORTHOLOGUE AFUA_2G14860)-RELATED"/>
    <property type="match status" value="1"/>
</dbReference>
<gene>
    <name evidence="2" type="ORF">EV652_102726</name>
</gene>
<keyword evidence="3" id="KW-1185">Reference proteome</keyword>
<dbReference type="Pfam" id="PF00561">
    <property type="entry name" value="Abhydrolase_1"/>
    <property type="match status" value="1"/>
</dbReference>
<dbReference type="Proteomes" id="UP000294508">
    <property type="component" value="Unassembled WGS sequence"/>
</dbReference>
<reference evidence="2 3" key="1">
    <citation type="journal article" date="2015" name="Stand. Genomic Sci.">
        <title>Genomic Encyclopedia of Bacterial and Archaeal Type Strains, Phase III: the genomes of soil and plant-associated and newly described type strains.</title>
        <authorList>
            <person name="Whitman W.B."/>
            <person name="Woyke T."/>
            <person name="Klenk H.P."/>
            <person name="Zhou Y."/>
            <person name="Lilburn T.G."/>
            <person name="Beck B.J."/>
            <person name="De Vos P."/>
            <person name="Vandamme P."/>
            <person name="Eisen J.A."/>
            <person name="Garrity G."/>
            <person name="Hugenholtz P."/>
            <person name="Kyrpides N.C."/>
        </authorList>
    </citation>
    <scope>NUCLEOTIDE SEQUENCE [LARGE SCALE GENOMIC DNA]</scope>
    <source>
        <strain evidence="2 3">VKM Ac-2572</strain>
    </source>
</reference>
<dbReference type="GO" id="GO:0003824">
    <property type="term" value="F:catalytic activity"/>
    <property type="evidence" value="ECO:0007669"/>
    <property type="project" value="UniProtKB-ARBA"/>
</dbReference>
<evidence type="ECO:0000259" key="1">
    <source>
        <dbReference type="Pfam" id="PF00561"/>
    </source>
</evidence>
<dbReference type="InterPro" id="IPR050266">
    <property type="entry name" value="AB_hydrolase_sf"/>
</dbReference>
<name>A0A4R2HVN0_9ACTN</name>
<protein>
    <submittedName>
        <fullName evidence="2">Proline iminopeptidase</fullName>
    </submittedName>
</protein>
<accession>A0A4R2HVN0</accession>
<feature type="domain" description="AB hydrolase-1" evidence="1">
    <location>
        <begin position="22"/>
        <end position="259"/>
    </location>
</feature>
<dbReference type="InterPro" id="IPR029058">
    <property type="entry name" value="AB_hydrolase_fold"/>
</dbReference>
<evidence type="ECO:0000313" key="3">
    <source>
        <dbReference type="Proteomes" id="UP000294508"/>
    </source>
</evidence>
<dbReference type="Gene3D" id="3.40.50.1820">
    <property type="entry name" value="alpha/beta hydrolase"/>
    <property type="match status" value="1"/>
</dbReference>
<organism evidence="2 3">
    <name type="scientific">Kribbella steppae</name>
    <dbReference type="NCBI Taxonomy" id="2512223"/>
    <lineage>
        <taxon>Bacteria</taxon>
        <taxon>Bacillati</taxon>
        <taxon>Actinomycetota</taxon>
        <taxon>Actinomycetes</taxon>
        <taxon>Propionibacteriales</taxon>
        <taxon>Kribbellaceae</taxon>
        <taxon>Kribbella</taxon>
    </lineage>
</organism>
<evidence type="ECO:0000313" key="2">
    <source>
        <dbReference type="EMBL" id="TCO34658.1"/>
    </source>
</evidence>
<dbReference type="PANTHER" id="PTHR43798">
    <property type="entry name" value="MONOACYLGLYCEROL LIPASE"/>
    <property type="match status" value="1"/>
</dbReference>
<dbReference type="InterPro" id="IPR000073">
    <property type="entry name" value="AB_hydrolase_1"/>
</dbReference>